<dbReference type="GO" id="GO:0005506">
    <property type="term" value="F:iron ion binding"/>
    <property type="evidence" value="ECO:0007669"/>
    <property type="project" value="InterPro"/>
</dbReference>
<name>A0A9D0ZLR2_9FIRM</name>
<evidence type="ECO:0000313" key="3">
    <source>
        <dbReference type="Proteomes" id="UP000824260"/>
    </source>
</evidence>
<dbReference type="InterPro" id="IPR002871">
    <property type="entry name" value="NIF_FeS_clus_asmbl_NifU_N"/>
</dbReference>
<sequence length="126" mass="13706">MMYSEKVMDHFMNPRNVGEIEDASGVGEVGNAKCGDIMKIYIKVDENDVITDVKFKTFGCGAAIATSSRATEMVMGKTVDEALKITNEMVTESLGGLPPVKLHCSVLAEEALHAAIEDYRKNHPKA</sequence>
<dbReference type="CDD" id="cd06664">
    <property type="entry name" value="IscU_like"/>
    <property type="match status" value="1"/>
</dbReference>
<dbReference type="Pfam" id="PF01592">
    <property type="entry name" value="NifU_N"/>
    <property type="match status" value="1"/>
</dbReference>
<dbReference type="EMBL" id="DVFZ01000070">
    <property type="protein sequence ID" value="HIQ82872.1"/>
    <property type="molecule type" value="Genomic_DNA"/>
</dbReference>
<reference evidence="2" key="1">
    <citation type="submission" date="2020-10" db="EMBL/GenBank/DDBJ databases">
        <authorList>
            <person name="Gilroy R."/>
        </authorList>
    </citation>
    <scope>NUCLEOTIDE SEQUENCE</scope>
    <source>
        <strain evidence="2">ChiSjej6B24-2974</strain>
    </source>
</reference>
<dbReference type="PANTHER" id="PTHR10093">
    <property type="entry name" value="IRON-SULFUR CLUSTER ASSEMBLY ENZYME NIFU HOMOLOG"/>
    <property type="match status" value="1"/>
</dbReference>
<proteinExistence type="predicted"/>
<accession>A0A9D0ZLR2</accession>
<dbReference type="Gene3D" id="3.90.1010.10">
    <property type="match status" value="1"/>
</dbReference>
<dbReference type="InterPro" id="IPR017787">
    <property type="entry name" value="NIF_FeS_clus_asmbl_NifU-like"/>
</dbReference>
<dbReference type="FunFam" id="3.90.1010.10:FF:000009">
    <property type="entry name" value="FeS cluster assembly scaffold protein NifU"/>
    <property type="match status" value="1"/>
</dbReference>
<organism evidence="2 3">
    <name type="scientific">Candidatus Pullichristensenella stercorigallinarum</name>
    <dbReference type="NCBI Taxonomy" id="2840909"/>
    <lineage>
        <taxon>Bacteria</taxon>
        <taxon>Bacillati</taxon>
        <taxon>Bacillota</taxon>
        <taxon>Clostridia</taxon>
        <taxon>Candidatus Pullichristensenella</taxon>
    </lineage>
</organism>
<gene>
    <name evidence="2" type="primary">nifU</name>
    <name evidence="2" type="ORF">IAA52_07185</name>
</gene>
<dbReference type="AlphaFoldDB" id="A0A9D0ZLR2"/>
<comment type="caution">
    <text evidence="2">The sequence shown here is derived from an EMBL/GenBank/DDBJ whole genome shotgun (WGS) entry which is preliminary data.</text>
</comment>
<dbReference type="GO" id="GO:0016226">
    <property type="term" value="P:iron-sulfur cluster assembly"/>
    <property type="evidence" value="ECO:0007669"/>
    <property type="project" value="InterPro"/>
</dbReference>
<protein>
    <submittedName>
        <fullName evidence="2">Fe-S cluster assembly scaffold protein NifU</fullName>
    </submittedName>
</protein>
<evidence type="ECO:0000259" key="1">
    <source>
        <dbReference type="Pfam" id="PF01592"/>
    </source>
</evidence>
<dbReference type="GO" id="GO:0051536">
    <property type="term" value="F:iron-sulfur cluster binding"/>
    <property type="evidence" value="ECO:0007669"/>
    <property type="project" value="InterPro"/>
</dbReference>
<evidence type="ECO:0000313" key="2">
    <source>
        <dbReference type="EMBL" id="HIQ82872.1"/>
    </source>
</evidence>
<dbReference type="SUPFAM" id="SSF82649">
    <property type="entry name" value="SufE/NifU"/>
    <property type="match status" value="1"/>
</dbReference>
<dbReference type="Proteomes" id="UP000824260">
    <property type="component" value="Unassembled WGS sequence"/>
</dbReference>
<dbReference type="NCBIfam" id="TIGR03419">
    <property type="entry name" value="NifU_clost"/>
    <property type="match status" value="1"/>
</dbReference>
<reference evidence="2" key="2">
    <citation type="journal article" date="2021" name="PeerJ">
        <title>Extensive microbial diversity within the chicken gut microbiome revealed by metagenomics and culture.</title>
        <authorList>
            <person name="Gilroy R."/>
            <person name="Ravi A."/>
            <person name="Getino M."/>
            <person name="Pursley I."/>
            <person name="Horton D.L."/>
            <person name="Alikhan N.F."/>
            <person name="Baker D."/>
            <person name="Gharbi K."/>
            <person name="Hall N."/>
            <person name="Watson M."/>
            <person name="Adriaenssens E.M."/>
            <person name="Foster-Nyarko E."/>
            <person name="Jarju S."/>
            <person name="Secka A."/>
            <person name="Antonio M."/>
            <person name="Oren A."/>
            <person name="Chaudhuri R.R."/>
            <person name="La Ragione R."/>
            <person name="Hildebrand F."/>
            <person name="Pallen M.J."/>
        </authorList>
    </citation>
    <scope>NUCLEOTIDE SEQUENCE</scope>
    <source>
        <strain evidence="2">ChiSjej6B24-2974</strain>
    </source>
</reference>
<feature type="domain" description="NIF system FeS cluster assembly NifU N-terminal" evidence="1">
    <location>
        <begin position="2"/>
        <end position="123"/>
    </location>
</feature>